<dbReference type="Pfam" id="PF00339">
    <property type="entry name" value="Arrestin_N"/>
    <property type="match status" value="1"/>
</dbReference>
<organism evidence="2 3">
    <name type="scientific">Basidiobolus ranarum</name>
    <dbReference type="NCBI Taxonomy" id="34480"/>
    <lineage>
        <taxon>Eukaryota</taxon>
        <taxon>Fungi</taxon>
        <taxon>Fungi incertae sedis</taxon>
        <taxon>Zoopagomycota</taxon>
        <taxon>Entomophthoromycotina</taxon>
        <taxon>Basidiobolomycetes</taxon>
        <taxon>Basidiobolales</taxon>
        <taxon>Basidiobolaceae</taxon>
        <taxon>Basidiobolus</taxon>
    </lineage>
</organism>
<dbReference type="Proteomes" id="UP001479436">
    <property type="component" value="Unassembled WGS sequence"/>
</dbReference>
<dbReference type="InterPro" id="IPR011021">
    <property type="entry name" value="Arrestin-like_N"/>
</dbReference>
<name>A0ABR2W9C4_9FUNG</name>
<dbReference type="Gene3D" id="2.60.40.640">
    <property type="match status" value="1"/>
</dbReference>
<dbReference type="InterPro" id="IPR014756">
    <property type="entry name" value="Ig_E-set"/>
</dbReference>
<accession>A0ABR2W9C4</accession>
<dbReference type="InterPro" id="IPR050357">
    <property type="entry name" value="Arrestin_domain-protein"/>
</dbReference>
<proteinExistence type="predicted"/>
<evidence type="ECO:0000313" key="2">
    <source>
        <dbReference type="EMBL" id="KAK9727671.1"/>
    </source>
</evidence>
<dbReference type="SUPFAM" id="SSF81296">
    <property type="entry name" value="E set domains"/>
    <property type="match status" value="1"/>
</dbReference>
<protein>
    <recommendedName>
        <fullName evidence="1">Arrestin-like N-terminal domain-containing protein</fullName>
    </recommendedName>
</protein>
<dbReference type="PANTHER" id="PTHR11188">
    <property type="entry name" value="ARRESTIN DOMAIN CONTAINING PROTEIN"/>
    <property type="match status" value="1"/>
</dbReference>
<dbReference type="InterPro" id="IPR014752">
    <property type="entry name" value="Arrestin-like_C"/>
</dbReference>
<comment type="caution">
    <text evidence="2">The sequence shown here is derived from an EMBL/GenBank/DDBJ whole genome shotgun (WGS) entry which is preliminary data.</text>
</comment>
<dbReference type="EMBL" id="JASJQH010006914">
    <property type="protein sequence ID" value="KAK9727671.1"/>
    <property type="molecule type" value="Genomic_DNA"/>
</dbReference>
<dbReference type="PANTHER" id="PTHR11188:SF17">
    <property type="entry name" value="FI21816P1"/>
    <property type="match status" value="1"/>
</dbReference>
<keyword evidence="3" id="KW-1185">Reference proteome</keyword>
<evidence type="ECO:0000259" key="1">
    <source>
        <dbReference type="Pfam" id="PF00339"/>
    </source>
</evidence>
<evidence type="ECO:0000313" key="3">
    <source>
        <dbReference type="Proteomes" id="UP001479436"/>
    </source>
</evidence>
<sequence>MLKHLIIDIGIKSSMWTNNSINVHLQSENIVFHGTSESASGQMLRGSVTLDIVSRTKISSIKLIFKGIASTLNSKQDNDVFFQKELEFLRAVDEAKDFLPGLYKYNFEIPLSGELPESMHSSLSHIRYTITTVAKRNGFSKNLKDKKEVNIQRLSVSTSEIEESQPLFKFGELESELAFCLFAPSAIYSPGDDIPIKVGVESFKEDTEVSGIHGTIHEVAKYPTQDGKFKCKRSKIREASINWNTKSCGQMWIQPVTLMANKKSEKTVSDRENHYVSIQHELTIVITLVKQERIRKRIVIRTSLQFVDSNALEAAKSLPCYDDSLVVPPCYNDFDGYPIGFNQ</sequence>
<gene>
    <name evidence="2" type="ORF">K7432_001654</name>
</gene>
<reference evidence="2 3" key="1">
    <citation type="submission" date="2023-04" db="EMBL/GenBank/DDBJ databases">
        <title>Genome of Basidiobolus ranarum AG-B5.</title>
        <authorList>
            <person name="Stajich J.E."/>
            <person name="Carter-House D."/>
            <person name="Gryganskyi A."/>
        </authorList>
    </citation>
    <scope>NUCLEOTIDE SEQUENCE [LARGE SCALE GENOMIC DNA]</scope>
    <source>
        <strain evidence="2 3">AG-B5</strain>
    </source>
</reference>
<feature type="domain" description="Arrestin-like N-terminal" evidence="1">
    <location>
        <begin position="40"/>
        <end position="140"/>
    </location>
</feature>